<gene>
    <name evidence="3" type="ORF">AVDCRST_MAG48-1035</name>
</gene>
<feature type="compositionally biased region" description="Basic and acidic residues" evidence="1">
    <location>
        <begin position="26"/>
        <end position="37"/>
    </location>
</feature>
<feature type="compositionally biased region" description="Basic and acidic residues" evidence="1">
    <location>
        <begin position="215"/>
        <end position="229"/>
    </location>
</feature>
<reference evidence="3" key="1">
    <citation type="submission" date="2020-02" db="EMBL/GenBank/DDBJ databases">
        <authorList>
            <person name="Meier V. D."/>
        </authorList>
    </citation>
    <scope>NUCLEOTIDE SEQUENCE</scope>
    <source>
        <strain evidence="3">AVDCRST_MAG48</strain>
    </source>
</reference>
<evidence type="ECO:0000313" key="3">
    <source>
        <dbReference type="EMBL" id="CAA9297279.1"/>
    </source>
</evidence>
<dbReference type="GO" id="GO:0016616">
    <property type="term" value="F:oxidoreductase activity, acting on the CH-OH group of donors, NAD or NADP as acceptor"/>
    <property type="evidence" value="ECO:0007669"/>
    <property type="project" value="InterPro"/>
</dbReference>
<feature type="compositionally biased region" description="Basic residues" evidence="1">
    <location>
        <begin position="58"/>
        <end position="82"/>
    </location>
</feature>
<dbReference type="Pfam" id="PF01210">
    <property type="entry name" value="NAD_Gly3P_dh_N"/>
    <property type="match status" value="1"/>
</dbReference>
<feature type="non-terminal residue" evidence="3">
    <location>
        <position position="1"/>
    </location>
</feature>
<feature type="compositionally biased region" description="Basic and acidic residues" evidence="1">
    <location>
        <begin position="141"/>
        <end position="162"/>
    </location>
</feature>
<dbReference type="AlphaFoldDB" id="A0A6J4K7N1"/>
<dbReference type="EC" id="2.3.1.51" evidence="3"/>
<evidence type="ECO:0000259" key="2">
    <source>
        <dbReference type="Pfam" id="PF01210"/>
    </source>
</evidence>
<accession>A0A6J4K7N1</accession>
<dbReference type="GO" id="GO:0051287">
    <property type="term" value="F:NAD binding"/>
    <property type="evidence" value="ECO:0007669"/>
    <property type="project" value="InterPro"/>
</dbReference>
<protein>
    <submittedName>
        <fullName evidence="3">Acyl-CoA:1-acyl-sn-glycerol-3-phosphate acyltransferase</fullName>
        <ecNumber evidence="3">2.3.1.51</ecNumber>
    </submittedName>
</protein>
<dbReference type="GO" id="GO:0003841">
    <property type="term" value="F:1-acylglycerol-3-phosphate O-acyltransferase activity"/>
    <property type="evidence" value="ECO:0007669"/>
    <property type="project" value="UniProtKB-EC"/>
</dbReference>
<evidence type="ECO:0000256" key="1">
    <source>
        <dbReference type="SAM" id="MobiDB-lite"/>
    </source>
</evidence>
<dbReference type="EMBL" id="CADCTS010000150">
    <property type="protein sequence ID" value="CAA9297279.1"/>
    <property type="molecule type" value="Genomic_DNA"/>
</dbReference>
<keyword evidence="3" id="KW-0808">Transferase</keyword>
<dbReference type="Gene3D" id="3.40.50.720">
    <property type="entry name" value="NAD(P)-binding Rossmann-like Domain"/>
    <property type="match status" value="1"/>
</dbReference>
<organism evidence="3">
    <name type="scientific">uncultured Friedmanniella sp</name>
    <dbReference type="NCBI Taxonomy" id="335381"/>
    <lineage>
        <taxon>Bacteria</taxon>
        <taxon>Bacillati</taxon>
        <taxon>Actinomycetota</taxon>
        <taxon>Actinomycetes</taxon>
        <taxon>Propionibacteriales</taxon>
        <taxon>Nocardioidaceae</taxon>
        <taxon>Friedmanniella</taxon>
        <taxon>environmental samples</taxon>
    </lineage>
</organism>
<dbReference type="SUPFAM" id="SSF51735">
    <property type="entry name" value="NAD(P)-binding Rossmann-fold domains"/>
    <property type="match status" value="1"/>
</dbReference>
<feature type="compositionally biased region" description="Basic residues" evidence="1">
    <location>
        <begin position="116"/>
        <end position="140"/>
    </location>
</feature>
<dbReference type="InterPro" id="IPR036291">
    <property type="entry name" value="NAD(P)-bd_dom_sf"/>
</dbReference>
<feature type="region of interest" description="Disordered" evidence="1">
    <location>
        <begin position="1"/>
        <end position="248"/>
    </location>
</feature>
<sequence length="295" mass="31511">GDERRAGPSRGDTAAAALARERRARRPDDLRGREPAARGHPSPHAPGLAGPGQDPRPGRRRHRRQPHLQRRPPGRRAVRRLLRPLAPLPGQGVAVPDPRRGRGDPCLRADPGPPRDRRRAGRAGRRRHRRAGGPCRRRLRRGDDHPRPRPLADARPDRGRKDRAQHRRAGRAGRAVGRAGRDVGEPDPPAAPAAAQDLPAGGGRPRPARRPARPAGDRSRADRGDSADHGRRHRPGGRAARRGAAGAALRPAAVCGRGGAVRAVAAERPARIAVMGSGSWGTAFALVLSDAGNDV</sequence>
<name>A0A6J4K7N1_9ACTN</name>
<proteinExistence type="predicted"/>
<dbReference type="GO" id="GO:0046168">
    <property type="term" value="P:glycerol-3-phosphate catabolic process"/>
    <property type="evidence" value="ECO:0007669"/>
    <property type="project" value="InterPro"/>
</dbReference>
<feature type="compositionally biased region" description="Basic residues" evidence="1">
    <location>
        <begin position="230"/>
        <end position="241"/>
    </location>
</feature>
<dbReference type="InterPro" id="IPR011128">
    <property type="entry name" value="G3P_DH_NAD-dep_N"/>
</dbReference>
<feature type="non-terminal residue" evidence="3">
    <location>
        <position position="295"/>
    </location>
</feature>
<feature type="domain" description="Glycerol-3-phosphate dehydrogenase NAD-dependent N-terminal" evidence="2">
    <location>
        <begin position="272"/>
        <end position="295"/>
    </location>
</feature>
<feature type="compositionally biased region" description="Basic and acidic residues" evidence="1">
    <location>
        <begin position="97"/>
        <end position="107"/>
    </location>
</feature>
<keyword evidence="3" id="KW-0012">Acyltransferase</keyword>